<dbReference type="Proteomes" id="UP000247569">
    <property type="component" value="Unassembled WGS sequence"/>
</dbReference>
<dbReference type="Gene3D" id="3.40.50.670">
    <property type="match status" value="1"/>
</dbReference>
<evidence type="ECO:0000256" key="7">
    <source>
        <dbReference type="ARBA" id="ARBA00023125"/>
    </source>
</evidence>
<proteinExistence type="inferred from homology"/>
<evidence type="ECO:0000256" key="5">
    <source>
        <dbReference type="ARBA" id="ARBA00022840"/>
    </source>
</evidence>
<dbReference type="GO" id="GO:0003677">
    <property type="term" value="F:DNA binding"/>
    <property type="evidence" value="ECO:0007669"/>
    <property type="project" value="UniProtKB-KW"/>
</dbReference>
<evidence type="ECO:0000256" key="2">
    <source>
        <dbReference type="ARBA" id="ARBA00010708"/>
    </source>
</evidence>
<feature type="domain" description="DNA gyrase B subunit C-terminal" evidence="9">
    <location>
        <begin position="57"/>
        <end position="113"/>
    </location>
</feature>
<keyword evidence="5" id="KW-0067">ATP-binding</keyword>
<dbReference type="GO" id="GO:0005524">
    <property type="term" value="F:ATP binding"/>
    <property type="evidence" value="ECO:0007669"/>
    <property type="project" value="UniProtKB-KW"/>
</dbReference>
<dbReference type="InterPro" id="IPR000565">
    <property type="entry name" value="Topo_IIA_B"/>
</dbReference>
<evidence type="ECO:0000256" key="6">
    <source>
        <dbReference type="ARBA" id="ARBA00023029"/>
    </source>
</evidence>
<dbReference type="EMBL" id="QJKF01000021">
    <property type="protein sequence ID" value="PXX55536.1"/>
    <property type="molecule type" value="Genomic_DNA"/>
</dbReference>
<dbReference type="PRINTS" id="PR00418">
    <property type="entry name" value="TPI2FAMILY"/>
</dbReference>
<sequence length="125" mass="14319">FMRPLVEQGHVYLAQPPLYKLKWQRSDPEFAYSDRERDALLAEGRAAGKKINPDDGVQRYKGLGEMNPKELWETTMDPAVRVLRQVTLDDAAAADELFSVLMGEDVEARRIFITHNAKDVRFLDV</sequence>
<keyword evidence="11" id="KW-1185">Reference proteome</keyword>
<evidence type="ECO:0000256" key="8">
    <source>
        <dbReference type="ARBA" id="ARBA00023235"/>
    </source>
</evidence>
<dbReference type="InterPro" id="IPR013760">
    <property type="entry name" value="Topo_IIA-like_dom_sf"/>
</dbReference>
<evidence type="ECO:0000259" key="9">
    <source>
        <dbReference type="Pfam" id="PF00986"/>
    </source>
</evidence>
<feature type="non-terminal residue" evidence="10">
    <location>
        <position position="1"/>
    </location>
</feature>
<dbReference type="PRINTS" id="PR01159">
    <property type="entry name" value="DNAGYRASEB"/>
</dbReference>
<dbReference type="Pfam" id="PF00986">
    <property type="entry name" value="DNA_gyraseB_C"/>
    <property type="match status" value="1"/>
</dbReference>
<dbReference type="GO" id="GO:0006265">
    <property type="term" value="P:DNA topological change"/>
    <property type="evidence" value="ECO:0007669"/>
    <property type="project" value="InterPro"/>
</dbReference>
<dbReference type="PANTHER" id="PTHR45866">
    <property type="entry name" value="DNA GYRASE/TOPOISOMERASE SUBUNIT B"/>
    <property type="match status" value="1"/>
</dbReference>
<keyword evidence="6" id="KW-0799">Topoisomerase</keyword>
<dbReference type="AlphaFoldDB" id="A0A318JPY7"/>
<name>A0A318JPY7_9NOCA</name>
<keyword evidence="7" id="KW-0238">DNA-binding</keyword>
<protein>
    <recommendedName>
        <fullName evidence="3">DNA topoisomerase (ATP-hydrolyzing)</fullName>
        <ecNumber evidence="3">5.6.2.2</ecNumber>
    </recommendedName>
</protein>
<dbReference type="SUPFAM" id="SSF56719">
    <property type="entry name" value="Type II DNA topoisomerase"/>
    <property type="match status" value="1"/>
</dbReference>
<evidence type="ECO:0000256" key="3">
    <source>
        <dbReference type="ARBA" id="ARBA00012895"/>
    </source>
</evidence>
<keyword evidence="8 10" id="KW-0413">Isomerase</keyword>
<comment type="caution">
    <text evidence="10">The sequence shown here is derived from an EMBL/GenBank/DDBJ whole genome shotgun (WGS) entry which is preliminary data.</text>
</comment>
<reference evidence="10 11" key="1">
    <citation type="submission" date="2018-05" db="EMBL/GenBank/DDBJ databases">
        <title>Genomic Encyclopedia of Type Strains, Phase IV (KMG-IV): sequencing the most valuable type-strain genomes for metagenomic binning, comparative biology and taxonomic classification.</title>
        <authorList>
            <person name="Goeker M."/>
        </authorList>
    </citation>
    <scope>NUCLEOTIDE SEQUENCE [LARGE SCALE GENOMIC DNA]</scope>
    <source>
        <strain evidence="10 11">DSM 44704</strain>
    </source>
</reference>
<evidence type="ECO:0000256" key="4">
    <source>
        <dbReference type="ARBA" id="ARBA00022741"/>
    </source>
</evidence>
<dbReference type="InterPro" id="IPR013759">
    <property type="entry name" value="Topo_IIA_B_C"/>
</dbReference>
<accession>A0A318JPY7</accession>
<comment type="catalytic activity">
    <reaction evidence="1">
        <text>ATP-dependent breakage, passage and rejoining of double-stranded DNA.</text>
        <dbReference type="EC" id="5.6.2.2"/>
    </reaction>
</comment>
<gene>
    <name evidence="10" type="ORF">DFR70_1211</name>
</gene>
<dbReference type="PANTHER" id="PTHR45866:SF1">
    <property type="entry name" value="DNA GYRASE SUBUNIT B, MITOCHONDRIAL"/>
    <property type="match status" value="1"/>
</dbReference>
<dbReference type="EC" id="5.6.2.2" evidence="3"/>
<comment type="similarity">
    <text evidence="2">Belongs to the type II topoisomerase GyrB family.</text>
</comment>
<dbReference type="GO" id="GO:0034335">
    <property type="term" value="F:DNA negative supercoiling activity"/>
    <property type="evidence" value="ECO:0007669"/>
    <property type="project" value="UniProtKB-ARBA"/>
</dbReference>
<dbReference type="InterPro" id="IPR002288">
    <property type="entry name" value="DNA_gyrase_B_C"/>
</dbReference>
<evidence type="ECO:0000313" key="11">
    <source>
        <dbReference type="Proteomes" id="UP000247569"/>
    </source>
</evidence>
<evidence type="ECO:0000313" key="10">
    <source>
        <dbReference type="EMBL" id="PXX55536.1"/>
    </source>
</evidence>
<keyword evidence="4" id="KW-0547">Nucleotide-binding</keyword>
<organism evidence="10 11">
    <name type="scientific">Nocardia tenerifensis</name>
    <dbReference type="NCBI Taxonomy" id="228006"/>
    <lineage>
        <taxon>Bacteria</taxon>
        <taxon>Bacillati</taxon>
        <taxon>Actinomycetota</taxon>
        <taxon>Actinomycetes</taxon>
        <taxon>Mycobacteriales</taxon>
        <taxon>Nocardiaceae</taxon>
        <taxon>Nocardia</taxon>
    </lineage>
</organism>
<evidence type="ECO:0000256" key="1">
    <source>
        <dbReference type="ARBA" id="ARBA00000185"/>
    </source>
</evidence>